<dbReference type="Gene3D" id="2.40.50.140">
    <property type="entry name" value="Nucleic acid-binding proteins"/>
    <property type="match status" value="1"/>
</dbReference>
<dbReference type="GO" id="GO:0071051">
    <property type="term" value="P:poly(A)-dependent snoRNA 3'-end processing"/>
    <property type="evidence" value="ECO:0007669"/>
    <property type="project" value="TreeGrafter"/>
</dbReference>
<dbReference type="GO" id="GO:0034475">
    <property type="term" value="P:U4 snRNA 3'-end processing"/>
    <property type="evidence" value="ECO:0007669"/>
    <property type="project" value="TreeGrafter"/>
</dbReference>
<dbReference type="EMBL" id="JABAYA010000345">
    <property type="protein sequence ID" value="KAF7720860.1"/>
    <property type="molecule type" value="Genomic_DNA"/>
</dbReference>
<feature type="domain" description="K Homology" evidence="8">
    <location>
        <begin position="207"/>
        <end position="246"/>
    </location>
</feature>
<organism evidence="10 11">
    <name type="scientific">Apophysomyces ossiformis</name>
    <dbReference type="NCBI Taxonomy" id="679940"/>
    <lineage>
        <taxon>Eukaryota</taxon>
        <taxon>Fungi</taxon>
        <taxon>Fungi incertae sedis</taxon>
        <taxon>Mucoromycota</taxon>
        <taxon>Mucoromycotina</taxon>
        <taxon>Mucoromycetes</taxon>
        <taxon>Mucorales</taxon>
        <taxon>Mucorineae</taxon>
        <taxon>Mucoraceae</taxon>
        <taxon>Apophysomyces</taxon>
    </lineage>
</organism>
<dbReference type="AlphaFoldDB" id="A0A8H7ELV1"/>
<dbReference type="GO" id="GO:0071028">
    <property type="term" value="P:nuclear mRNA surveillance"/>
    <property type="evidence" value="ECO:0007669"/>
    <property type="project" value="UniProtKB-ARBA"/>
</dbReference>
<dbReference type="GO" id="GO:0000177">
    <property type="term" value="C:cytoplasmic exosome (RNase complex)"/>
    <property type="evidence" value="ECO:0007669"/>
    <property type="project" value="TreeGrafter"/>
</dbReference>
<name>A0A8H7ELV1_9FUNG</name>
<dbReference type="OrthoDB" id="1650at2759"/>
<dbReference type="InterPro" id="IPR048565">
    <property type="entry name" value="S1_RRP4"/>
</dbReference>
<comment type="subcellular location">
    <subcellularLocation>
        <location evidence="1">Nucleus</location>
    </subcellularLocation>
</comment>
<dbReference type="SUPFAM" id="SSF54791">
    <property type="entry name" value="Eukaryotic type KH-domain (KH-domain type I)"/>
    <property type="match status" value="1"/>
</dbReference>
<dbReference type="Gene3D" id="2.40.50.100">
    <property type="match status" value="1"/>
</dbReference>
<dbReference type="GO" id="GO:0071035">
    <property type="term" value="P:nuclear polyadenylation-dependent rRNA catabolic process"/>
    <property type="evidence" value="ECO:0007669"/>
    <property type="project" value="TreeGrafter"/>
</dbReference>
<sequence length="335" mass="37300">MSDLLFINIVVSAKPLQIPRYFNILERFIMELRILSPVSTAEVEARTKHNGALMDLDEEEAHLVNPGETITTDQQFMRGHGTYTDGEGIVVSSVAGAVERVNKLLSVRPLKTRYTPEIGDIVVGRITEVATKRWKVDVNGRQDAILLLSSVSLPGGVQRRKNESDELQMRQFFAEGDVLVAEVQSFYADGAMGLHTRAFKFCKLRNGSLVCVPPVLVQRCKSQFHTLPCGVDLILGLNGYIWVNKKLQVLAAADEMDAAVAYSSENDDITKAEREDIARVCNCINALAKQYMYINDTVIIYTYEASLSYSVKDLLKLEVIQAITAEASSRIHMPQ</sequence>
<gene>
    <name evidence="10" type="primary">RRP4</name>
    <name evidence="10" type="ORF">EC973_005895</name>
</gene>
<dbReference type="Pfam" id="PF21266">
    <property type="entry name" value="S1_RRP4"/>
    <property type="match status" value="1"/>
</dbReference>
<accession>A0A8H7ELV1</accession>
<keyword evidence="6" id="KW-0539">Nucleus</keyword>
<evidence type="ECO:0000259" key="8">
    <source>
        <dbReference type="Pfam" id="PF15985"/>
    </source>
</evidence>
<comment type="similarity">
    <text evidence="2">Belongs to the RRP4 family.</text>
</comment>
<evidence type="ECO:0000259" key="9">
    <source>
        <dbReference type="Pfam" id="PF21266"/>
    </source>
</evidence>
<dbReference type="SUPFAM" id="SSF50249">
    <property type="entry name" value="Nucleic acid-binding proteins"/>
    <property type="match status" value="1"/>
</dbReference>
<dbReference type="InterPro" id="IPR012340">
    <property type="entry name" value="NA-bd_OB-fold"/>
</dbReference>
<dbReference type="FunFam" id="2.40.50.140:FF:000038">
    <property type="entry name" value="Exosome complex component RRP4"/>
    <property type="match status" value="1"/>
</dbReference>
<dbReference type="CDD" id="cd05789">
    <property type="entry name" value="S1_Rrp4"/>
    <property type="match status" value="1"/>
</dbReference>
<dbReference type="Pfam" id="PF15985">
    <property type="entry name" value="KH_6"/>
    <property type="match status" value="1"/>
</dbReference>
<dbReference type="InterPro" id="IPR026699">
    <property type="entry name" value="Exosome_RNA_bind1/RRP40/RRP4"/>
</dbReference>
<dbReference type="Proteomes" id="UP000605846">
    <property type="component" value="Unassembled WGS sequence"/>
</dbReference>
<evidence type="ECO:0000256" key="3">
    <source>
        <dbReference type="ARBA" id="ARBA00022552"/>
    </source>
</evidence>
<dbReference type="GO" id="GO:0000176">
    <property type="term" value="C:nuclear exosome (RNase complex)"/>
    <property type="evidence" value="ECO:0007669"/>
    <property type="project" value="TreeGrafter"/>
</dbReference>
<dbReference type="InterPro" id="IPR036612">
    <property type="entry name" value="KH_dom_type_1_sf"/>
</dbReference>
<evidence type="ECO:0000259" key="7">
    <source>
        <dbReference type="Pfam" id="PF14382"/>
    </source>
</evidence>
<reference evidence="10" key="1">
    <citation type="submission" date="2020-01" db="EMBL/GenBank/DDBJ databases">
        <title>Genome Sequencing of Three Apophysomyces-Like Fungal Strains Confirms a Novel Fungal Genus in the Mucoromycota with divergent Burkholderia-like Endosymbiotic Bacteria.</title>
        <authorList>
            <person name="Stajich J.E."/>
            <person name="Macias A.M."/>
            <person name="Carter-House D."/>
            <person name="Lovett B."/>
            <person name="Kasson L.R."/>
            <person name="Berry K."/>
            <person name="Grigoriev I."/>
            <person name="Chang Y."/>
            <person name="Spatafora J."/>
            <person name="Kasson M.T."/>
        </authorList>
    </citation>
    <scope>NUCLEOTIDE SEQUENCE</scope>
    <source>
        <strain evidence="10">NRRL A-21654</strain>
    </source>
</reference>
<dbReference type="PANTHER" id="PTHR21321">
    <property type="entry name" value="PNAS-3 RELATED"/>
    <property type="match status" value="1"/>
</dbReference>
<keyword evidence="5" id="KW-0694">RNA-binding</keyword>
<keyword evidence="4" id="KW-0271">Exosome</keyword>
<dbReference type="SUPFAM" id="SSF110324">
    <property type="entry name" value="Ribosomal L27 protein-like"/>
    <property type="match status" value="1"/>
</dbReference>
<evidence type="ECO:0000256" key="1">
    <source>
        <dbReference type="ARBA" id="ARBA00004123"/>
    </source>
</evidence>
<comment type="caution">
    <text evidence="10">The sequence shown here is derived from an EMBL/GenBank/DDBJ whole genome shotgun (WGS) entry which is preliminary data.</text>
</comment>
<keyword evidence="3" id="KW-0698">rRNA processing</keyword>
<protein>
    <submittedName>
        <fullName evidence="10">Exosome non-catalytic core subunit rrp4</fullName>
    </submittedName>
</protein>
<proteinExistence type="inferred from homology"/>
<evidence type="ECO:0000256" key="2">
    <source>
        <dbReference type="ARBA" id="ARBA00009155"/>
    </source>
</evidence>
<dbReference type="CDD" id="cd22525">
    <property type="entry name" value="KH-I_Rrp4_eukar"/>
    <property type="match status" value="1"/>
</dbReference>
<evidence type="ECO:0000313" key="10">
    <source>
        <dbReference type="EMBL" id="KAF7720860.1"/>
    </source>
</evidence>
<evidence type="ECO:0000256" key="5">
    <source>
        <dbReference type="ARBA" id="ARBA00022884"/>
    </source>
</evidence>
<dbReference type="PANTHER" id="PTHR21321:SF4">
    <property type="entry name" value="EXOSOME COMPLEX COMPONENT RRP4"/>
    <property type="match status" value="1"/>
</dbReference>
<evidence type="ECO:0000256" key="6">
    <source>
        <dbReference type="ARBA" id="ARBA00023242"/>
    </source>
</evidence>
<dbReference type="InterPro" id="IPR025721">
    <property type="entry name" value="Exosome_cplx_N_dom"/>
</dbReference>
<dbReference type="GO" id="GO:0071038">
    <property type="term" value="P:TRAMP-dependent tRNA surveillance pathway"/>
    <property type="evidence" value="ECO:0007669"/>
    <property type="project" value="TreeGrafter"/>
</dbReference>
<feature type="domain" description="Exosome complex component N-terminal" evidence="7">
    <location>
        <begin position="63"/>
        <end position="101"/>
    </location>
</feature>
<dbReference type="InterPro" id="IPR004088">
    <property type="entry name" value="KH_dom_type_1"/>
</dbReference>
<evidence type="ECO:0000256" key="4">
    <source>
        <dbReference type="ARBA" id="ARBA00022835"/>
    </source>
</evidence>
<dbReference type="Pfam" id="PF14382">
    <property type="entry name" value="ECR1_N"/>
    <property type="match status" value="1"/>
</dbReference>
<keyword evidence="11" id="KW-1185">Reference proteome</keyword>
<dbReference type="GO" id="GO:0071034">
    <property type="term" value="P:CUT catabolic process"/>
    <property type="evidence" value="ECO:0007669"/>
    <property type="project" value="TreeGrafter"/>
</dbReference>
<feature type="domain" description="RRP4 S1" evidence="9">
    <location>
        <begin position="113"/>
        <end position="185"/>
    </location>
</feature>
<dbReference type="GO" id="GO:0003723">
    <property type="term" value="F:RNA binding"/>
    <property type="evidence" value="ECO:0007669"/>
    <property type="project" value="UniProtKB-KW"/>
</dbReference>
<evidence type="ECO:0000313" key="11">
    <source>
        <dbReference type="Proteomes" id="UP000605846"/>
    </source>
</evidence>
<dbReference type="GO" id="GO:0000467">
    <property type="term" value="P:exonucleolytic trimming to generate mature 3'-end of 5.8S rRNA from tricistronic rRNA transcript (SSU-rRNA, 5.8S rRNA, LSU-rRNA)"/>
    <property type="evidence" value="ECO:0007669"/>
    <property type="project" value="TreeGrafter"/>
</dbReference>